<evidence type="ECO:0000256" key="3">
    <source>
        <dbReference type="ARBA" id="ARBA00022448"/>
    </source>
</evidence>
<evidence type="ECO:0000313" key="9">
    <source>
        <dbReference type="EMBL" id="KAF2864355.1"/>
    </source>
</evidence>
<keyword evidence="3" id="KW-0813">Transport</keyword>
<dbReference type="Pfam" id="PF04716">
    <property type="entry name" value="ETC_C1_NDUFA5"/>
    <property type="match status" value="1"/>
</dbReference>
<dbReference type="AlphaFoldDB" id="A0A6A7CBR1"/>
<keyword evidence="6" id="KW-0249">Electron transport</keyword>
<keyword evidence="4" id="KW-0679">Respiratory chain</keyword>
<keyword evidence="10" id="KW-1185">Reference proteome</keyword>
<comment type="similarity">
    <text evidence="2">Belongs to the complex I NDUFA5 subunit family.</text>
</comment>
<protein>
    <recommendedName>
        <fullName evidence="11">NADH-ubiquinone oxidoreductase 299 kDa subunit</fullName>
    </recommendedName>
</protein>
<evidence type="ECO:0000256" key="7">
    <source>
        <dbReference type="ARBA" id="ARBA00023128"/>
    </source>
</evidence>
<evidence type="ECO:0000256" key="5">
    <source>
        <dbReference type="ARBA" id="ARBA00022792"/>
    </source>
</evidence>
<reference evidence="9" key="1">
    <citation type="journal article" date="2020" name="Stud. Mycol.">
        <title>101 Dothideomycetes genomes: a test case for predicting lifestyles and emergence of pathogens.</title>
        <authorList>
            <person name="Haridas S."/>
            <person name="Albert R."/>
            <person name="Binder M."/>
            <person name="Bloem J."/>
            <person name="Labutti K."/>
            <person name="Salamov A."/>
            <person name="Andreopoulos B."/>
            <person name="Baker S."/>
            <person name="Barry K."/>
            <person name="Bills G."/>
            <person name="Bluhm B."/>
            <person name="Cannon C."/>
            <person name="Castanera R."/>
            <person name="Culley D."/>
            <person name="Daum C."/>
            <person name="Ezra D."/>
            <person name="Gonzalez J."/>
            <person name="Henrissat B."/>
            <person name="Kuo A."/>
            <person name="Liang C."/>
            <person name="Lipzen A."/>
            <person name="Lutzoni F."/>
            <person name="Magnuson J."/>
            <person name="Mondo S."/>
            <person name="Nolan M."/>
            <person name="Ohm R."/>
            <person name="Pangilinan J."/>
            <person name="Park H.-J."/>
            <person name="Ramirez L."/>
            <person name="Alfaro M."/>
            <person name="Sun H."/>
            <person name="Tritt A."/>
            <person name="Yoshinaga Y."/>
            <person name="Zwiers L.-H."/>
            <person name="Turgeon B."/>
            <person name="Goodwin S."/>
            <person name="Spatafora J."/>
            <person name="Crous P."/>
            <person name="Grigoriev I."/>
        </authorList>
    </citation>
    <scope>NUCLEOTIDE SEQUENCE</scope>
    <source>
        <strain evidence="9">CBS 480.64</strain>
    </source>
</reference>
<evidence type="ECO:0000256" key="1">
    <source>
        <dbReference type="ARBA" id="ARBA00004443"/>
    </source>
</evidence>
<organism evidence="9 10">
    <name type="scientific">Piedraia hortae CBS 480.64</name>
    <dbReference type="NCBI Taxonomy" id="1314780"/>
    <lineage>
        <taxon>Eukaryota</taxon>
        <taxon>Fungi</taxon>
        <taxon>Dikarya</taxon>
        <taxon>Ascomycota</taxon>
        <taxon>Pezizomycotina</taxon>
        <taxon>Dothideomycetes</taxon>
        <taxon>Dothideomycetidae</taxon>
        <taxon>Capnodiales</taxon>
        <taxon>Piedraiaceae</taxon>
        <taxon>Piedraia</taxon>
    </lineage>
</organism>
<dbReference type="PANTHER" id="PTHR12653">
    <property type="entry name" value="NADH-UBIQUINONE OXIDOREDUCTASE 13 KD-B SUBUNIT"/>
    <property type="match status" value="1"/>
</dbReference>
<dbReference type="EMBL" id="MU005957">
    <property type="protein sequence ID" value="KAF2864355.1"/>
    <property type="molecule type" value="Genomic_DNA"/>
</dbReference>
<evidence type="ECO:0000256" key="6">
    <source>
        <dbReference type="ARBA" id="ARBA00022982"/>
    </source>
</evidence>
<gene>
    <name evidence="9" type="ORF">K470DRAFT_208266</name>
</gene>
<dbReference type="PANTHER" id="PTHR12653:SF0">
    <property type="entry name" value="NADH DEHYDROGENASE [UBIQUINONE] 1 ALPHA SUBCOMPLEX SUBUNIT 5"/>
    <property type="match status" value="1"/>
</dbReference>
<evidence type="ECO:0000256" key="2">
    <source>
        <dbReference type="ARBA" id="ARBA00010261"/>
    </source>
</evidence>
<keyword evidence="8" id="KW-0472">Membrane</keyword>
<dbReference type="Proteomes" id="UP000799421">
    <property type="component" value="Unassembled WGS sequence"/>
</dbReference>
<proteinExistence type="inferred from homology"/>
<keyword evidence="7" id="KW-0496">Mitochondrion</keyword>
<evidence type="ECO:0008006" key="11">
    <source>
        <dbReference type="Google" id="ProtNLM"/>
    </source>
</evidence>
<dbReference type="OrthoDB" id="286811at2759"/>
<evidence type="ECO:0000256" key="8">
    <source>
        <dbReference type="ARBA" id="ARBA00023136"/>
    </source>
</evidence>
<dbReference type="InterPro" id="IPR006806">
    <property type="entry name" value="NDUFA5"/>
</dbReference>
<name>A0A6A7CBR1_9PEZI</name>
<evidence type="ECO:0000256" key="4">
    <source>
        <dbReference type="ARBA" id="ARBA00022660"/>
    </source>
</evidence>
<keyword evidence="5" id="KW-0999">Mitochondrion inner membrane</keyword>
<dbReference type="GO" id="GO:0005743">
    <property type="term" value="C:mitochondrial inner membrane"/>
    <property type="evidence" value="ECO:0007669"/>
    <property type="project" value="UniProtKB-SubCell"/>
</dbReference>
<dbReference type="GO" id="GO:0022904">
    <property type="term" value="P:respiratory electron transport chain"/>
    <property type="evidence" value="ECO:0007669"/>
    <property type="project" value="InterPro"/>
</dbReference>
<accession>A0A6A7CBR1</accession>
<evidence type="ECO:0000313" key="10">
    <source>
        <dbReference type="Proteomes" id="UP000799421"/>
    </source>
</evidence>
<sequence length="222" mass="24954">MRPAARLLATLRTSSGRAASAAHYLEAGAPTGLTGIYTHPAPRSALLYVYNQTLQKLSKLPESSVYRQATEALTRERLRAVESKRPEGLREWQERVKSSVELNPETFSKVYISSNPKGEDYNIVWDLRDEEPAMDEKLSEEEAAHVKELTTVQIEPEPALTAEQISELEKEIGGGLIEEVILAAKAECDLVDTMAEERVWEDLVEKPVEGQWTYFERGRHTA</sequence>
<comment type="subcellular location">
    <subcellularLocation>
        <location evidence="1">Mitochondrion inner membrane</location>
        <topology evidence="1">Peripheral membrane protein</topology>
        <orientation evidence="1">Matrix side</orientation>
    </subcellularLocation>
</comment>